<dbReference type="EMBL" id="JABSOD010000004">
    <property type="protein sequence ID" value="NRQ41984.1"/>
    <property type="molecule type" value="Genomic_DNA"/>
</dbReference>
<name>A0A7Y5EH25_9GAMM</name>
<evidence type="ECO:0000313" key="3">
    <source>
        <dbReference type="EMBL" id="NRQ41984.1"/>
    </source>
</evidence>
<gene>
    <name evidence="3" type="ORF">HRH59_05260</name>
</gene>
<dbReference type="Pfam" id="PF25607">
    <property type="entry name" value="DUF7939"/>
    <property type="match status" value="1"/>
</dbReference>
<dbReference type="PANTHER" id="PTHR40940:SF1">
    <property type="entry name" value="PROTEIN BATD"/>
    <property type="match status" value="1"/>
</dbReference>
<evidence type="ECO:0000313" key="4">
    <source>
        <dbReference type="Proteomes" id="UP000523161"/>
    </source>
</evidence>
<proteinExistence type="predicted"/>
<feature type="signal peptide" evidence="1">
    <location>
        <begin position="1"/>
        <end position="21"/>
    </location>
</feature>
<dbReference type="AlphaFoldDB" id="A0A7Y5EH25"/>
<feature type="chain" id="PRO_5031307918" evidence="1">
    <location>
        <begin position="22"/>
        <end position="553"/>
    </location>
</feature>
<dbReference type="InterPro" id="IPR057699">
    <property type="entry name" value="DUF7939"/>
</dbReference>
<keyword evidence="4" id="KW-1185">Reference proteome</keyword>
<comment type="caution">
    <text evidence="3">The sequence shown here is derived from an EMBL/GenBank/DDBJ whole genome shotgun (WGS) entry which is preliminary data.</text>
</comment>
<feature type="domain" description="DUF7939" evidence="2">
    <location>
        <begin position="458"/>
        <end position="537"/>
    </location>
</feature>
<evidence type="ECO:0000259" key="2">
    <source>
        <dbReference type="Pfam" id="PF25607"/>
    </source>
</evidence>
<dbReference type="Proteomes" id="UP000523161">
    <property type="component" value="Unassembled WGS sequence"/>
</dbReference>
<evidence type="ECO:0000256" key="1">
    <source>
        <dbReference type="SAM" id="SignalP"/>
    </source>
</evidence>
<organism evidence="3 4">
    <name type="scientific">Rheinheimera lutimaris</name>
    <dbReference type="NCBI Taxonomy" id="2740584"/>
    <lineage>
        <taxon>Bacteria</taxon>
        <taxon>Pseudomonadati</taxon>
        <taxon>Pseudomonadota</taxon>
        <taxon>Gammaproteobacteria</taxon>
        <taxon>Chromatiales</taxon>
        <taxon>Chromatiaceae</taxon>
        <taxon>Rheinheimera</taxon>
    </lineage>
</organism>
<accession>A0A7Y5EH25</accession>
<sequence length="553" mass="61083">MVTRILLLAALLLCLPLQALTQLTATVDKNPALRGESITLEVQADTRAAADAFNFRVLEQDFTVMVPSVSQSTRIINGNASQSTSWKVVLLPKRSGDFTIPAFSLQGLSTKPIQLQVLDATQAAAGAGASSKSRELFLQSRIDQPQLYVQQLSYYQVTIYFDGELQRGSLSEPQLDGADIQQVGQDSEGTELVNGIRYRTITRRYAITPQRSGNFTIAPPTFSGEMIDRDNARYNYFARTKTVVQQAEAIDITVSPVPEDFPGNWLVAGLVTLNEEWSPDITTLKQGEPVTRTITLSAVDVAENQLPELTQGFPEGLRLYQEQPQAKSAERNGRLVAQKIFTTAVIANKSGELELPEVQLPWWNSQTNQLAMATLPARTLTVEAAANQPVNEITVQPLPDVNLTPAEPDNSNWRWNHISSILLALWLVTLLSAWWLWQRRPASQPAVTTASRVTFNSTKLKQVCQRNDAAQAKAELLRFAHQQLDQRCSSLSEIAALPGFAGLKPELEQLNAALYANSDSSWQGADFWQKWLQHQPSAANSKQASTLSPLYPT</sequence>
<dbReference type="PANTHER" id="PTHR40940">
    <property type="entry name" value="PROTEIN BATD-RELATED"/>
    <property type="match status" value="1"/>
</dbReference>
<keyword evidence="1" id="KW-0732">Signal</keyword>
<dbReference type="RefSeq" id="WP_173500231.1">
    <property type="nucleotide sequence ID" value="NZ_JABSOD010000004.1"/>
</dbReference>
<dbReference type="InterPro" id="IPR025738">
    <property type="entry name" value="BatD"/>
</dbReference>
<protein>
    <submittedName>
        <fullName evidence="3">Protein BatD</fullName>
    </submittedName>
</protein>
<dbReference type="Pfam" id="PF13584">
    <property type="entry name" value="BatD"/>
    <property type="match status" value="3"/>
</dbReference>
<reference evidence="3 4" key="1">
    <citation type="submission" date="2020-06" db="EMBL/GenBank/DDBJ databases">
        <title>Rheinheimera sp. nov., a marine bacterium isolated from coastal.</title>
        <authorList>
            <person name="Yu Q."/>
            <person name="Qi Y."/>
            <person name="Pu J."/>
        </authorList>
    </citation>
    <scope>NUCLEOTIDE SEQUENCE [LARGE SCALE GENOMIC DNA]</scope>
    <source>
        <strain evidence="3 4">YQF-2</strain>
    </source>
</reference>